<organism evidence="5 6">
    <name type="scientific">Dyadobacter endophyticus</name>
    <dbReference type="NCBI Taxonomy" id="1749036"/>
    <lineage>
        <taxon>Bacteria</taxon>
        <taxon>Pseudomonadati</taxon>
        <taxon>Bacteroidota</taxon>
        <taxon>Cytophagia</taxon>
        <taxon>Cytophagales</taxon>
        <taxon>Spirosomataceae</taxon>
        <taxon>Dyadobacter</taxon>
    </lineage>
</organism>
<dbReference type="RefSeq" id="WP_188933216.1">
    <property type="nucleotide sequence ID" value="NZ_BMIA01000002.1"/>
</dbReference>
<dbReference type="InterPro" id="IPR020449">
    <property type="entry name" value="Tscrpt_reg_AraC-type_HTH"/>
</dbReference>
<gene>
    <name evidence="5" type="ORF">GCM10007423_28820</name>
</gene>
<evidence type="ECO:0000256" key="3">
    <source>
        <dbReference type="ARBA" id="ARBA00023163"/>
    </source>
</evidence>
<dbReference type="InterPro" id="IPR018062">
    <property type="entry name" value="HTH_AraC-typ_CS"/>
</dbReference>
<dbReference type="Pfam" id="PF12833">
    <property type="entry name" value="HTH_18"/>
    <property type="match status" value="1"/>
</dbReference>
<protein>
    <submittedName>
        <fullName evidence="5">AraC family transcriptional regulator</fullName>
    </submittedName>
</protein>
<keyword evidence="6" id="KW-1185">Reference proteome</keyword>
<sequence length="281" mass="32116">MKIIREDIHPDQGSSFKILLTPGLNDTFLWHLHPEYEIVYVEGSSGTRHVGSHTSVYEGSDLVFIGPNIPHLNFDYGVRTSCEQVIVQMREDFLGKDFLLAPELQNIRKLFENSHHGLSFSGETKRIIGEKLKQIPALAPFDQLLTLLSILRLMAESTEAIVLNPKPIGSKSFRKEHLRMQHVYAYVEAHFDRTPDVNAVAAAVNLTTPAFCRFFKANTRMTFTDFVNQFRINQAKNLLLQDRSVSEACFAVGFESLSYFNKLFRKVVGENPSEFKKRHLR</sequence>
<feature type="domain" description="HTH araC/xylS-type" evidence="4">
    <location>
        <begin position="181"/>
        <end position="278"/>
    </location>
</feature>
<evidence type="ECO:0000256" key="1">
    <source>
        <dbReference type="ARBA" id="ARBA00023015"/>
    </source>
</evidence>
<dbReference type="PRINTS" id="PR00032">
    <property type="entry name" value="HTHARAC"/>
</dbReference>
<proteinExistence type="predicted"/>
<dbReference type="SMART" id="SM00342">
    <property type="entry name" value="HTH_ARAC"/>
    <property type="match status" value="1"/>
</dbReference>
<keyword evidence="2" id="KW-0238">DNA-binding</keyword>
<dbReference type="SUPFAM" id="SSF51182">
    <property type="entry name" value="RmlC-like cupins"/>
    <property type="match status" value="1"/>
</dbReference>
<keyword evidence="1" id="KW-0805">Transcription regulation</keyword>
<evidence type="ECO:0000313" key="6">
    <source>
        <dbReference type="Proteomes" id="UP000600214"/>
    </source>
</evidence>
<keyword evidence="3" id="KW-0804">Transcription</keyword>
<accession>A0ABQ1YRW8</accession>
<dbReference type="PANTHER" id="PTHR43280">
    <property type="entry name" value="ARAC-FAMILY TRANSCRIPTIONAL REGULATOR"/>
    <property type="match status" value="1"/>
</dbReference>
<dbReference type="EMBL" id="BMIA01000002">
    <property type="protein sequence ID" value="GGH36481.1"/>
    <property type="molecule type" value="Genomic_DNA"/>
</dbReference>
<dbReference type="InterPro" id="IPR011051">
    <property type="entry name" value="RmlC_Cupin_sf"/>
</dbReference>
<reference evidence="6" key="1">
    <citation type="journal article" date="2019" name="Int. J. Syst. Evol. Microbiol.">
        <title>The Global Catalogue of Microorganisms (GCM) 10K type strain sequencing project: providing services to taxonomists for standard genome sequencing and annotation.</title>
        <authorList>
            <consortium name="The Broad Institute Genomics Platform"/>
            <consortium name="The Broad Institute Genome Sequencing Center for Infectious Disease"/>
            <person name="Wu L."/>
            <person name="Ma J."/>
        </authorList>
    </citation>
    <scope>NUCLEOTIDE SEQUENCE [LARGE SCALE GENOMIC DNA]</scope>
    <source>
        <strain evidence="6">CGMCC 1.15288</strain>
    </source>
</reference>
<dbReference type="PROSITE" id="PS00041">
    <property type="entry name" value="HTH_ARAC_FAMILY_1"/>
    <property type="match status" value="1"/>
</dbReference>
<name>A0ABQ1YRW8_9BACT</name>
<dbReference type="Proteomes" id="UP000600214">
    <property type="component" value="Unassembled WGS sequence"/>
</dbReference>
<dbReference type="InterPro" id="IPR018060">
    <property type="entry name" value="HTH_AraC"/>
</dbReference>
<dbReference type="PROSITE" id="PS01124">
    <property type="entry name" value="HTH_ARAC_FAMILY_2"/>
    <property type="match status" value="1"/>
</dbReference>
<evidence type="ECO:0000259" key="4">
    <source>
        <dbReference type="PROSITE" id="PS01124"/>
    </source>
</evidence>
<comment type="caution">
    <text evidence="5">The sequence shown here is derived from an EMBL/GenBank/DDBJ whole genome shotgun (WGS) entry which is preliminary data.</text>
</comment>
<evidence type="ECO:0000313" key="5">
    <source>
        <dbReference type="EMBL" id="GGH36481.1"/>
    </source>
</evidence>
<dbReference type="SUPFAM" id="SSF46689">
    <property type="entry name" value="Homeodomain-like"/>
    <property type="match status" value="2"/>
</dbReference>
<dbReference type="PANTHER" id="PTHR43280:SF27">
    <property type="entry name" value="TRANSCRIPTIONAL REGULATOR MTLR"/>
    <property type="match status" value="1"/>
</dbReference>
<dbReference type="InterPro" id="IPR009057">
    <property type="entry name" value="Homeodomain-like_sf"/>
</dbReference>
<dbReference type="Gene3D" id="1.10.10.60">
    <property type="entry name" value="Homeodomain-like"/>
    <property type="match status" value="2"/>
</dbReference>
<evidence type="ECO:0000256" key="2">
    <source>
        <dbReference type="ARBA" id="ARBA00023125"/>
    </source>
</evidence>